<dbReference type="AlphaFoldDB" id="A0A5N5QF77"/>
<evidence type="ECO:0000313" key="5">
    <source>
        <dbReference type="EMBL" id="KAB5590314.1"/>
    </source>
</evidence>
<dbReference type="Pfam" id="PF04548">
    <property type="entry name" value="AIG1"/>
    <property type="match status" value="1"/>
</dbReference>
<keyword evidence="6" id="KW-1185">Reference proteome</keyword>
<dbReference type="PANTHER" id="PTHR32046:SF12">
    <property type="entry name" value="AIG1-TYPE G DOMAIN-CONTAINING PROTEIN"/>
    <property type="match status" value="1"/>
</dbReference>
<dbReference type="PANTHER" id="PTHR32046">
    <property type="entry name" value="G DOMAIN-CONTAINING PROTEIN"/>
    <property type="match status" value="1"/>
</dbReference>
<dbReference type="Gene3D" id="3.40.50.300">
    <property type="entry name" value="P-loop containing nucleotide triphosphate hydrolases"/>
    <property type="match status" value="1"/>
</dbReference>
<dbReference type="EMBL" id="SSOP01000179">
    <property type="protein sequence ID" value="KAB5590314.1"/>
    <property type="molecule type" value="Genomic_DNA"/>
</dbReference>
<dbReference type="OrthoDB" id="2611327at2759"/>
<feature type="coiled-coil region" evidence="2">
    <location>
        <begin position="401"/>
        <end position="428"/>
    </location>
</feature>
<dbReference type="Proteomes" id="UP000383932">
    <property type="component" value="Unassembled WGS sequence"/>
</dbReference>
<organism evidence="5 6">
    <name type="scientific">Ceratobasidium theobromae</name>
    <dbReference type="NCBI Taxonomy" id="1582974"/>
    <lineage>
        <taxon>Eukaryota</taxon>
        <taxon>Fungi</taxon>
        <taxon>Dikarya</taxon>
        <taxon>Basidiomycota</taxon>
        <taxon>Agaricomycotina</taxon>
        <taxon>Agaricomycetes</taxon>
        <taxon>Cantharellales</taxon>
        <taxon>Ceratobasidiaceae</taxon>
        <taxon>Ceratobasidium</taxon>
    </lineage>
</organism>
<reference evidence="5 6" key="1">
    <citation type="journal article" date="2019" name="Fungal Biol. Biotechnol.">
        <title>Draft genome sequence of fastidious pathogen Ceratobasidium theobromae, which causes vascular-streak dieback in Theobroma cacao.</title>
        <authorList>
            <person name="Ali S.S."/>
            <person name="Asman A."/>
            <person name="Shao J."/>
            <person name="Firmansyah A.P."/>
            <person name="Susilo A.W."/>
            <person name="Rosmana A."/>
            <person name="McMahon P."/>
            <person name="Junaid M."/>
            <person name="Guest D."/>
            <person name="Kheng T.Y."/>
            <person name="Meinhardt L.W."/>
            <person name="Bailey B.A."/>
        </authorList>
    </citation>
    <scope>NUCLEOTIDE SEQUENCE [LARGE SCALE GENOMIC DNA]</scope>
    <source>
        <strain evidence="5 6">CT2</strain>
    </source>
</reference>
<accession>A0A5N5QF77</accession>
<proteinExistence type="predicted"/>
<sequence length="504" mass="57359">MVTAEGGKRTVLNPTQKKFINIVLVGQTGAGKTSFMSLLTNLAKGNTALELEDAKDKEKESSADQTQSQTNEASIYVVNNGNTKINILDTPGLADTRGIEQDRKHAKLINEKIQQMKLIDAVIILADGTRARLEPTMEYTIDTIATMFPRSLIDNIGVVLTHLPRLSLQQFRLDSLKGEMKHCREWTLENPFALYEGYRRIQSNASPQEREEEEANIQSSYTKAVKMVNDWLGWLDLRQPMPTKEIDQLYKMSTRIDVLIDKALLDVTEASNQLQIWKEKQNEFRDAKKAKAMPETFNKEERYWSREVTECNNTWCDWDGCHINCHEDCNLPELKDNVQLGKSCEVFGFGKSRICLVCSHALEHHRHSRMRKYEVVIPISEKAKRMIADAITEEEKTKVRVKLAHDKLEEINKRITEARENVRTLIDKFNELSLGRSFAGHIHAVIKLLESQKDKLKSDPNAGDALKDIDKAISDLKTKLKEIDTAMGDDVSDALSRMKDEGVS</sequence>
<dbReference type="InterPro" id="IPR006703">
    <property type="entry name" value="G_AIG1"/>
</dbReference>
<evidence type="ECO:0000313" key="6">
    <source>
        <dbReference type="Proteomes" id="UP000383932"/>
    </source>
</evidence>
<evidence type="ECO:0000259" key="4">
    <source>
        <dbReference type="Pfam" id="PF04548"/>
    </source>
</evidence>
<feature type="compositionally biased region" description="Basic and acidic residues" evidence="3">
    <location>
        <begin position="53"/>
        <end position="62"/>
    </location>
</feature>
<evidence type="ECO:0000256" key="1">
    <source>
        <dbReference type="ARBA" id="ARBA00022741"/>
    </source>
</evidence>
<feature type="domain" description="AIG1-type G" evidence="4">
    <location>
        <begin position="21"/>
        <end position="170"/>
    </location>
</feature>
<name>A0A5N5QF77_9AGAM</name>
<protein>
    <recommendedName>
        <fullName evidence="4">AIG1-type G domain-containing protein</fullName>
    </recommendedName>
</protein>
<evidence type="ECO:0000256" key="2">
    <source>
        <dbReference type="SAM" id="Coils"/>
    </source>
</evidence>
<dbReference type="GO" id="GO:0005525">
    <property type="term" value="F:GTP binding"/>
    <property type="evidence" value="ECO:0007669"/>
    <property type="project" value="InterPro"/>
</dbReference>
<keyword evidence="1" id="KW-0547">Nucleotide-binding</keyword>
<dbReference type="SUPFAM" id="SSF52540">
    <property type="entry name" value="P-loop containing nucleoside triphosphate hydrolases"/>
    <property type="match status" value="1"/>
</dbReference>
<dbReference type="CDD" id="cd00882">
    <property type="entry name" value="Ras_like_GTPase"/>
    <property type="match status" value="1"/>
</dbReference>
<dbReference type="InterPro" id="IPR027417">
    <property type="entry name" value="P-loop_NTPase"/>
</dbReference>
<gene>
    <name evidence="5" type="ORF">CTheo_6252</name>
</gene>
<evidence type="ECO:0000256" key="3">
    <source>
        <dbReference type="SAM" id="MobiDB-lite"/>
    </source>
</evidence>
<comment type="caution">
    <text evidence="5">The sequence shown here is derived from an EMBL/GenBank/DDBJ whole genome shotgun (WGS) entry which is preliminary data.</text>
</comment>
<feature type="region of interest" description="Disordered" evidence="3">
    <location>
        <begin position="53"/>
        <end position="72"/>
    </location>
</feature>
<keyword evidence="2" id="KW-0175">Coiled coil</keyword>